<dbReference type="EMBL" id="CM044704">
    <property type="protein sequence ID" value="KAI5668930.1"/>
    <property type="molecule type" value="Genomic_DNA"/>
</dbReference>
<keyword evidence="2" id="KW-1185">Reference proteome</keyword>
<accession>A0ACC0B8E7</accession>
<evidence type="ECO:0000313" key="1">
    <source>
        <dbReference type="EMBL" id="KAI5668930.1"/>
    </source>
</evidence>
<organism evidence="1 2">
    <name type="scientific">Catharanthus roseus</name>
    <name type="common">Madagascar periwinkle</name>
    <name type="synonym">Vinca rosea</name>
    <dbReference type="NCBI Taxonomy" id="4058"/>
    <lineage>
        <taxon>Eukaryota</taxon>
        <taxon>Viridiplantae</taxon>
        <taxon>Streptophyta</taxon>
        <taxon>Embryophyta</taxon>
        <taxon>Tracheophyta</taxon>
        <taxon>Spermatophyta</taxon>
        <taxon>Magnoliopsida</taxon>
        <taxon>eudicotyledons</taxon>
        <taxon>Gunneridae</taxon>
        <taxon>Pentapetalae</taxon>
        <taxon>asterids</taxon>
        <taxon>lamiids</taxon>
        <taxon>Gentianales</taxon>
        <taxon>Apocynaceae</taxon>
        <taxon>Rauvolfioideae</taxon>
        <taxon>Vinceae</taxon>
        <taxon>Catharanthinae</taxon>
        <taxon>Catharanthus</taxon>
    </lineage>
</organism>
<evidence type="ECO:0000313" key="2">
    <source>
        <dbReference type="Proteomes" id="UP001060085"/>
    </source>
</evidence>
<dbReference type="Proteomes" id="UP001060085">
    <property type="component" value="Linkage Group LG04"/>
</dbReference>
<name>A0ACC0B8E7_CATRO</name>
<protein>
    <submittedName>
        <fullName evidence="1">Uncharacterized protein</fullName>
    </submittedName>
</protein>
<comment type="caution">
    <text evidence="1">The sequence shown here is derived from an EMBL/GenBank/DDBJ whole genome shotgun (WGS) entry which is preliminary data.</text>
</comment>
<reference evidence="2" key="1">
    <citation type="journal article" date="2023" name="Nat. Plants">
        <title>Single-cell RNA sequencing provides a high-resolution roadmap for understanding the multicellular compartmentation of specialized metabolism.</title>
        <authorList>
            <person name="Sun S."/>
            <person name="Shen X."/>
            <person name="Li Y."/>
            <person name="Li Y."/>
            <person name="Wang S."/>
            <person name="Li R."/>
            <person name="Zhang H."/>
            <person name="Shen G."/>
            <person name="Guo B."/>
            <person name="Wei J."/>
            <person name="Xu J."/>
            <person name="St-Pierre B."/>
            <person name="Chen S."/>
            <person name="Sun C."/>
        </authorList>
    </citation>
    <scope>NUCLEOTIDE SEQUENCE [LARGE SCALE GENOMIC DNA]</scope>
</reference>
<sequence length="255" mass="29418">MEAFRFLEFHSYQNIIEAYKGWWKIISSQCFVASWTEVLKIALSSSIQVAMQLELTRVSSKKDLSSLHTMEMSRRRPSFITDVLLVKQRKPRTTGTPPEIPSPLTNVGDSHIEVLLSDSIQSGRDITYYIKYMENLIKSQPTVPKPQEILQELLDTINIVIEQLTELQSLFRENQLENIFEQGHQIAELNWSSSRVRELTDVCARVAQETQLCKIKFNELSIRKSRLIDDKEAAQEMYEDSVAGWAKLVNKHVIS</sequence>
<gene>
    <name evidence="1" type="ORF">M9H77_18783</name>
</gene>
<proteinExistence type="predicted"/>